<keyword evidence="3" id="KW-0677">Repeat</keyword>
<keyword evidence="4 7" id="KW-0863">Zinc-finger</keyword>
<dbReference type="PANTHER" id="PTHR23226">
    <property type="entry name" value="ZINC FINGER AND SCAN DOMAIN-CONTAINING"/>
    <property type="match status" value="1"/>
</dbReference>
<evidence type="ECO:0000313" key="10">
    <source>
        <dbReference type="Proteomes" id="UP000556200"/>
    </source>
</evidence>
<dbReference type="InterPro" id="IPR036236">
    <property type="entry name" value="Znf_C2H2_sf"/>
</dbReference>
<dbReference type="SUPFAM" id="SSF57667">
    <property type="entry name" value="beta-beta-alpha zinc fingers"/>
    <property type="match status" value="1"/>
</dbReference>
<dbReference type="Gene3D" id="3.30.160.60">
    <property type="entry name" value="Classic Zinc Finger"/>
    <property type="match status" value="2"/>
</dbReference>
<keyword evidence="6" id="KW-0539">Nucleus</keyword>
<evidence type="ECO:0000256" key="5">
    <source>
        <dbReference type="ARBA" id="ARBA00022833"/>
    </source>
</evidence>
<feature type="non-terminal residue" evidence="9">
    <location>
        <position position="51"/>
    </location>
</feature>
<dbReference type="PANTHER" id="PTHR23226:SF416">
    <property type="entry name" value="FI01424P"/>
    <property type="match status" value="1"/>
</dbReference>
<evidence type="ECO:0000259" key="8">
    <source>
        <dbReference type="PROSITE" id="PS50157"/>
    </source>
</evidence>
<dbReference type="GO" id="GO:0000978">
    <property type="term" value="F:RNA polymerase II cis-regulatory region sequence-specific DNA binding"/>
    <property type="evidence" value="ECO:0007669"/>
    <property type="project" value="TreeGrafter"/>
</dbReference>
<comment type="subcellular location">
    <subcellularLocation>
        <location evidence="1">Nucleus</location>
    </subcellularLocation>
</comment>
<protein>
    <submittedName>
        <fullName evidence="9">ZN586 protein</fullName>
    </submittedName>
</protein>
<comment type="caution">
    <text evidence="9">The sequence shown here is derived from an EMBL/GenBank/DDBJ whole genome shotgun (WGS) entry which is preliminary data.</text>
</comment>
<dbReference type="PROSITE" id="PS00028">
    <property type="entry name" value="ZINC_FINGER_C2H2_1"/>
    <property type="match status" value="1"/>
</dbReference>
<name>A0A7K4RGD9_9TYRA</name>
<dbReference type="GO" id="GO:0008270">
    <property type="term" value="F:zinc ion binding"/>
    <property type="evidence" value="ECO:0007669"/>
    <property type="project" value="UniProtKB-KW"/>
</dbReference>
<dbReference type="FunFam" id="3.30.160.60:FF:000984">
    <property type="entry name" value="zinc finger protein 205 isoform X1"/>
    <property type="match status" value="1"/>
</dbReference>
<evidence type="ECO:0000256" key="4">
    <source>
        <dbReference type="ARBA" id="ARBA00022771"/>
    </source>
</evidence>
<keyword evidence="10" id="KW-1185">Reference proteome</keyword>
<sequence>CGNSLRDRSYLITHQQLHTEERPYKCPECGKSFSIRSNLICHQKIHTRERD</sequence>
<evidence type="ECO:0000256" key="6">
    <source>
        <dbReference type="ARBA" id="ARBA00023242"/>
    </source>
</evidence>
<evidence type="ECO:0000256" key="3">
    <source>
        <dbReference type="ARBA" id="ARBA00022737"/>
    </source>
</evidence>
<evidence type="ECO:0000313" key="9">
    <source>
        <dbReference type="EMBL" id="NWQ72435.1"/>
    </source>
</evidence>
<evidence type="ECO:0000256" key="7">
    <source>
        <dbReference type="PROSITE-ProRule" id="PRU00042"/>
    </source>
</evidence>
<accession>A0A7K4RGD9</accession>
<dbReference type="AlphaFoldDB" id="A0A7K4RGD9"/>
<dbReference type="GO" id="GO:0000981">
    <property type="term" value="F:DNA-binding transcription factor activity, RNA polymerase II-specific"/>
    <property type="evidence" value="ECO:0007669"/>
    <property type="project" value="TreeGrafter"/>
</dbReference>
<organism evidence="9 10">
    <name type="scientific">Neopipo cinnamomea</name>
    <dbReference type="NCBI Taxonomy" id="456388"/>
    <lineage>
        <taxon>Eukaryota</taxon>
        <taxon>Metazoa</taxon>
        <taxon>Chordata</taxon>
        <taxon>Craniata</taxon>
        <taxon>Vertebrata</taxon>
        <taxon>Euteleostomi</taxon>
        <taxon>Archelosauria</taxon>
        <taxon>Archosauria</taxon>
        <taxon>Dinosauria</taxon>
        <taxon>Saurischia</taxon>
        <taxon>Theropoda</taxon>
        <taxon>Coelurosauria</taxon>
        <taxon>Aves</taxon>
        <taxon>Neognathae</taxon>
        <taxon>Neoaves</taxon>
        <taxon>Telluraves</taxon>
        <taxon>Australaves</taxon>
        <taxon>Passeriformes</taxon>
        <taxon>Tyrannidae</taxon>
        <taxon>Neopipo</taxon>
    </lineage>
</organism>
<dbReference type="Proteomes" id="UP000556200">
    <property type="component" value="Unassembled WGS sequence"/>
</dbReference>
<feature type="domain" description="C2H2-type" evidence="8">
    <location>
        <begin position="1"/>
        <end position="23"/>
    </location>
</feature>
<gene>
    <name evidence="9" type="primary">Znf586</name>
    <name evidence="9" type="ORF">NEOCIN_R06999</name>
</gene>
<dbReference type="EMBL" id="VYZA01005227">
    <property type="protein sequence ID" value="NWQ72435.1"/>
    <property type="molecule type" value="Genomic_DNA"/>
</dbReference>
<dbReference type="Pfam" id="PF00096">
    <property type="entry name" value="zf-C2H2"/>
    <property type="match status" value="1"/>
</dbReference>
<dbReference type="InterPro" id="IPR013087">
    <property type="entry name" value="Znf_C2H2_type"/>
</dbReference>
<evidence type="ECO:0000256" key="1">
    <source>
        <dbReference type="ARBA" id="ARBA00004123"/>
    </source>
</evidence>
<feature type="domain" description="C2H2-type" evidence="8">
    <location>
        <begin position="24"/>
        <end position="51"/>
    </location>
</feature>
<dbReference type="SMART" id="SM00355">
    <property type="entry name" value="ZnF_C2H2"/>
    <property type="match status" value="1"/>
</dbReference>
<dbReference type="PROSITE" id="PS50157">
    <property type="entry name" value="ZINC_FINGER_C2H2_2"/>
    <property type="match status" value="2"/>
</dbReference>
<keyword evidence="5" id="KW-0862">Zinc</keyword>
<reference evidence="9 10" key="1">
    <citation type="submission" date="2019-09" db="EMBL/GenBank/DDBJ databases">
        <title>Bird 10,000 Genomes (B10K) Project - Family phase.</title>
        <authorList>
            <person name="Zhang G."/>
        </authorList>
    </citation>
    <scope>NUCLEOTIDE SEQUENCE [LARGE SCALE GENOMIC DNA]</scope>
    <source>
        <strain evidence="9">B10K-DU-004-15</strain>
        <tissue evidence="9">Mixed tissue sample</tissue>
    </source>
</reference>
<evidence type="ECO:0000256" key="2">
    <source>
        <dbReference type="ARBA" id="ARBA00022723"/>
    </source>
</evidence>
<keyword evidence="2" id="KW-0479">Metal-binding</keyword>
<proteinExistence type="predicted"/>
<feature type="non-terminal residue" evidence="9">
    <location>
        <position position="1"/>
    </location>
</feature>
<dbReference type="GO" id="GO:0005634">
    <property type="term" value="C:nucleus"/>
    <property type="evidence" value="ECO:0007669"/>
    <property type="project" value="UniProtKB-SubCell"/>
</dbReference>